<sequence>MAKIPICLQMYTVRDDAQRDLAGTLATVASLGYAGVELAGYSGKTAQEYKALLDSHGLRAIGAHVGVDQVTGKIDQTIEEAKLFGYNYVIVPWIGKPYTESLEGYRTLGAELSAVAEQYTAAGLTLCYHNHAFEFDLLEGDKTGLDVLFESAPRVQAELDTFWIKKGCQDIPEYLTRLSGRVPLVHLKDMDAEGNFAPVGTGTVDYPALFAAAEAAGVAYYMVEQDSCQAPLTPLESIKVSMENLKAWGKV</sequence>
<dbReference type="GO" id="GO:0016853">
    <property type="term" value="F:isomerase activity"/>
    <property type="evidence" value="ECO:0007669"/>
    <property type="project" value="UniProtKB-KW"/>
</dbReference>
<protein>
    <submittedName>
        <fullName evidence="2">Sugar phosphate isomerase/epimerase</fullName>
    </submittedName>
</protein>
<dbReference type="EMBL" id="JACHGW010000007">
    <property type="protein sequence ID" value="MBB6053503.1"/>
    <property type="molecule type" value="Genomic_DNA"/>
</dbReference>
<comment type="caution">
    <text evidence="2">The sequence shown here is derived from an EMBL/GenBank/DDBJ whole genome shotgun (WGS) entry which is preliminary data.</text>
</comment>
<proteinExistence type="predicted"/>
<organism evidence="2 3">
    <name type="scientific">Armatimonas rosea</name>
    <dbReference type="NCBI Taxonomy" id="685828"/>
    <lineage>
        <taxon>Bacteria</taxon>
        <taxon>Bacillati</taxon>
        <taxon>Armatimonadota</taxon>
        <taxon>Armatimonadia</taxon>
        <taxon>Armatimonadales</taxon>
        <taxon>Armatimonadaceae</taxon>
        <taxon>Armatimonas</taxon>
    </lineage>
</organism>
<reference evidence="2 3" key="1">
    <citation type="submission" date="2020-08" db="EMBL/GenBank/DDBJ databases">
        <title>Genomic Encyclopedia of Type Strains, Phase IV (KMG-IV): sequencing the most valuable type-strain genomes for metagenomic binning, comparative biology and taxonomic classification.</title>
        <authorList>
            <person name="Goeker M."/>
        </authorList>
    </citation>
    <scope>NUCLEOTIDE SEQUENCE [LARGE SCALE GENOMIC DNA]</scope>
    <source>
        <strain evidence="2 3">DSM 23562</strain>
    </source>
</reference>
<dbReference type="Proteomes" id="UP000520814">
    <property type="component" value="Unassembled WGS sequence"/>
</dbReference>
<dbReference type="SUPFAM" id="SSF51658">
    <property type="entry name" value="Xylose isomerase-like"/>
    <property type="match status" value="1"/>
</dbReference>
<gene>
    <name evidence="2" type="ORF">HNQ39_005338</name>
</gene>
<dbReference type="AlphaFoldDB" id="A0A7W9SWX8"/>
<feature type="domain" description="Xylose isomerase-like TIM barrel" evidence="1">
    <location>
        <begin position="26"/>
        <end position="243"/>
    </location>
</feature>
<name>A0A7W9SWX8_ARMRO</name>
<dbReference type="RefSeq" id="WP_184203595.1">
    <property type="nucleotide sequence ID" value="NZ_JACHGW010000007.1"/>
</dbReference>
<dbReference type="PANTHER" id="PTHR12110">
    <property type="entry name" value="HYDROXYPYRUVATE ISOMERASE"/>
    <property type="match status" value="1"/>
</dbReference>
<evidence type="ECO:0000313" key="3">
    <source>
        <dbReference type="Proteomes" id="UP000520814"/>
    </source>
</evidence>
<accession>A0A7W9SWX8</accession>
<dbReference type="InterPro" id="IPR050312">
    <property type="entry name" value="IolE/XylAMocC-like"/>
</dbReference>
<dbReference type="Pfam" id="PF01261">
    <property type="entry name" value="AP_endonuc_2"/>
    <property type="match status" value="1"/>
</dbReference>
<dbReference type="Gene3D" id="3.20.20.150">
    <property type="entry name" value="Divalent-metal-dependent TIM barrel enzymes"/>
    <property type="match status" value="1"/>
</dbReference>
<keyword evidence="3" id="KW-1185">Reference proteome</keyword>
<dbReference type="InterPro" id="IPR036237">
    <property type="entry name" value="Xyl_isomerase-like_sf"/>
</dbReference>
<dbReference type="InterPro" id="IPR013022">
    <property type="entry name" value="Xyl_isomerase-like_TIM-brl"/>
</dbReference>
<keyword evidence="2" id="KW-0413">Isomerase</keyword>
<evidence type="ECO:0000313" key="2">
    <source>
        <dbReference type="EMBL" id="MBB6053503.1"/>
    </source>
</evidence>
<evidence type="ECO:0000259" key="1">
    <source>
        <dbReference type="Pfam" id="PF01261"/>
    </source>
</evidence>
<dbReference type="PANTHER" id="PTHR12110:SF41">
    <property type="entry name" value="INOSOSE DEHYDRATASE"/>
    <property type="match status" value="1"/>
</dbReference>